<dbReference type="SUPFAM" id="SSF55424">
    <property type="entry name" value="FAD/NAD-linked reductases, dimerisation (C-terminal) domain"/>
    <property type="match status" value="1"/>
</dbReference>
<feature type="domain" description="Pyridine nucleotide-disulphide oxidoreductase dimerisation" evidence="5">
    <location>
        <begin position="347"/>
        <end position="455"/>
    </location>
</feature>
<evidence type="ECO:0000256" key="4">
    <source>
        <dbReference type="ARBA" id="ARBA00022827"/>
    </source>
</evidence>
<dbReference type="Pfam" id="PF02852">
    <property type="entry name" value="Pyr_redox_dim"/>
    <property type="match status" value="1"/>
</dbReference>
<dbReference type="PRINTS" id="PR00368">
    <property type="entry name" value="FADPNR"/>
</dbReference>
<organism evidence="7 8">
    <name type="scientific">Angustibacter luteus</name>
    <dbReference type="NCBI Taxonomy" id="658456"/>
    <lineage>
        <taxon>Bacteria</taxon>
        <taxon>Bacillati</taxon>
        <taxon>Actinomycetota</taxon>
        <taxon>Actinomycetes</taxon>
        <taxon>Kineosporiales</taxon>
        <taxon>Kineosporiaceae</taxon>
    </lineage>
</organism>
<accession>A0ABW1JD12</accession>
<dbReference type="PANTHER" id="PTHR43014">
    <property type="entry name" value="MERCURIC REDUCTASE"/>
    <property type="match status" value="1"/>
</dbReference>
<name>A0ABW1JD12_9ACTN</name>
<dbReference type="EMBL" id="JBHSRD010000003">
    <property type="protein sequence ID" value="MFC6006931.1"/>
    <property type="molecule type" value="Genomic_DNA"/>
</dbReference>
<dbReference type="InterPro" id="IPR001100">
    <property type="entry name" value="Pyr_nuc-diS_OxRdtase"/>
</dbReference>
<dbReference type="Pfam" id="PF07992">
    <property type="entry name" value="Pyr_redox_2"/>
    <property type="match status" value="1"/>
</dbReference>
<evidence type="ECO:0000256" key="1">
    <source>
        <dbReference type="ARBA" id="ARBA00001974"/>
    </source>
</evidence>
<dbReference type="PIRSF" id="PIRSF000350">
    <property type="entry name" value="Mercury_reductase_MerA"/>
    <property type="match status" value="1"/>
</dbReference>
<comment type="caution">
    <text evidence="7">The sequence shown here is derived from an EMBL/GenBank/DDBJ whole genome shotgun (WGS) entry which is preliminary data.</text>
</comment>
<evidence type="ECO:0000313" key="8">
    <source>
        <dbReference type="Proteomes" id="UP001596189"/>
    </source>
</evidence>
<dbReference type="PANTHER" id="PTHR43014:SF2">
    <property type="entry name" value="MERCURIC REDUCTASE"/>
    <property type="match status" value="1"/>
</dbReference>
<dbReference type="PRINTS" id="PR00411">
    <property type="entry name" value="PNDRDTASEI"/>
</dbReference>
<dbReference type="SUPFAM" id="SSF51905">
    <property type="entry name" value="FAD/NAD(P)-binding domain"/>
    <property type="match status" value="1"/>
</dbReference>
<dbReference type="InterPro" id="IPR023753">
    <property type="entry name" value="FAD/NAD-binding_dom"/>
</dbReference>
<comment type="similarity">
    <text evidence="2">Belongs to the class-I pyridine nucleotide-disulfide oxidoreductase family.</text>
</comment>
<feature type="domain" description="FAD/NAD(P)-binding" evidence="6">
    <location>
        <begin position="8"/>
        <end position="325"/>
    </location>
</feature>
<evidence type="ECO:0000256" key="3">
    <source>
        <dbReference type="ARBA" id="ARBA00022630"/>
    </source>
</evidence>
<gene>
    <name evidence="7" type="ORF">ACFQDO_07290</name>
</gene>
<keyword evidence="8" id="KW-1185">Reference proteome</keyword>
<evidence type="ECO:0000313" key="7">
    <source>
        <dbReference type="EMBL" id="MFC6006931.1"/>
    </source>
</evidence>
<dbReference type="RefSeq" id="WP_345718395.1">
    <property type="nucleotide sequence ID" value="NZ_BAABFP010000008.1"/>
</dbReference>
<dbReference type="InterPro" id="IPR016156">
    <property type="entry name" value="FAD/NAD-linked_Rdtase_dimer_sf"/>
</dbReference>
<evidence type="ECO:0000259" key="5">
    <source>
        <dbReference type="Pfam" id="PF02852"/>
    </source>
</evidence>
<keyword evidence="4" id="KW-0274">FAD</keyword>
<evidence type="ECO:0000259" key="6">
    <source>
        <dbReference type="Pfam" id="PF07992"/>
    </source>
</evidence>
<dbReference type="Proteomes" id="UP001596189">
    <property type="component" value="Unassembled WGS sequence"/>
</dbReference>
<sequence>MSNERTADVIVIGLGPGGEDVAGRLAEAGLDVVGVDERLVGGECPYWGCIPSKMMIRAAGLLAEARRVPKLAGEIGYVDPRWELVADRIRDEATDDWDDQVAVDRLTGKGARFVRGHGSIEGRTEDGVQVSIDGESWTATKGVVVNTGTTPAIPPVEGIGDVDYWTNHGFVQARELPDSLIVLGGGAIGCELSQVAARFGVQVTVVEKAPRLLALEDPRAGELVATAFAEDGIDVRVGVGATHAEPHGAGGAVKVRLDDGTELTADRLLVASGRAVNVHAVGLDTVGIDPDARTVPVDEWCRVTDRVWALGDIVGHGAFTHMSMYEADVVVRDVLGQGGAPARYDAVPRVTFTDPEVGAVGLTERAAREQFANVRVATVDLGDTTRGWIHGPGGAGFITVVEDADRGVLVGATSAGPTGGEVLGFLALAVSAQVPVQSMIDMPYAYPTIHRGIQAALQQLSSAS</sequence>
<reference evidence="8" key="1">
    <citation type="journal article" date="2019" name="Int. J. Syst. Evol. Microbiol.">
        <title>The Global Catalogue of Microorganisms (GCM) 10K type strain sequencing project: providing services to taxonomists for standard genome sequencing and annotation.</title>
        <authorList>
            <consortium name="The Broad Institute Genomics Platform"/>
            <consortium name="The Broad Institute Genome Sequencing Center for Infectious Disease"/>
            <person name="Wu L."/>
            <person name="Ma J."/>
        </authorList>
    </citation>
    <scope>NUCLEOTIDE SEQUENCE [LARGE SCALE GENOMIC DNA]</scope>
    <source>
        <strain evidence="8">KACC 14249</strain>
    </source>
</reference>
<dbReference type="InterPro" id="IPR036188">
    <property type="entry name" value="FAD/NAD-bd_sf"/>
</dbReference>
<comment type="cofactor">
    <cofactor evidence="1">
        <name>FAD</name>
        <dbReference type="ChEBI" id="CHEBI:57692"/>
    </cofactor>
</comment>
<evidence type="ECO:0000256" key="2">
    <source>
        <dbReference type="ARBA" id="ARBA00007532"/>
    </source>
</evidence>
<dbReference type="Gene3D" id="3.30.390.30">
    <property type="match status" value="1"/>
</dbReference>
<dbReference type="Gene3D" id="3.50.50.60">
    <property type="entry name" value="FAD/NAD(P)-binding domain"/>
    <property type="match status" value="2"/>
</dbReference>
<proteinExistence type="inferred from homology"/>
<protein>
    <submittedName>
        <fullName evidence="7">NAD(P)/FAD-dependent oxidoreductase</fullName>
    </submittedName>
</protein>
<dbReference type="InterPro" id="IPR004099">
    <property type="entry name" value="Pyr_nucl-diS_OxRdtase_dimer"/>
</dbReference>
<keyword evidence="3" id="KW-0285">Flavoprotein</keyword>